<feature type="compositionally biased region" description="Acidic residues" evidence="1">
    <location>
        <begin position="113"/>
        <end position="133"/>
    </location>
</feature>
<dbReference type="InterPro" id="IPR041492">
    <property type="entry name" value="HAD_2"/>
</dbReference>
<dbReference type="AlphaFoldDB" id="C1N720"/>
<dbReference type="eggNOG" id="ENOG502S1S7">
    <property type="taxonomic scope" value="Eukaryota"/>
</dbReference>
<keyword evidence="3" id="KW-1185">Reference proteome</keyword>
<feature type="region of interest" description="Disordered" evidence="1">
    <location>
        <begin position="1"/>
        <end position="75"/>
    </location>
</feature>
<accession>C1N720</accession>
<dbReference type="EMBL" id="GG663749">
    <property type="protein sequence ID" value="EEH52028.1"/>
    <property type="molecule type" value="Genomic_DNA"/>
</dbReference>
<dbReference type="Gene3D" id="1.10.150.240">
    <property type="entry name" value="Putative phosphatase, domain 2"/>
    <property type="match status" value="1"/>
</dbReference>
<proteinExistence type="predicted"/>
<dbReference type="GO" id="GO:0006281">
    <property type="term" value="P:DNA repair"/>
    <property type="evidence" value="ECO:0007669"/>
    <property type="project" value="TreeGrafter"/>
</dbReference>
<dbReference type="SFLD" id="SFLDG01129">
    <property type="entry name" value="C1.5:_HAD__Beta-PGM__Phosphata"/>
    <property type="match status" value="1"/>
</dbReference>
<evidence type="ECO:0000256" key="1">
    <source>
        <dbReference type="SAM" id="MobiDB-lite"/>
    </source>
</evidence>
<gene>
    <name evidence="2" type="ORF">MICPUCDRAFT_43000</name>
</gene>
<feature type="region of interest" description="Disordered" evidence="1">
    <location>
        <begin position="105"/>
        <end position="147"/>
    </location>
</feature>
<dbReference type="GO" id="GO:0008967">
    <property type="term" value="F:phosphoglycolate phosphatase activity"/>
    <property type="evidence" value="ECO:0007669"/>
    <property type="project" value="TreeGrafter"/>
</dbReference>
<dbReference type="Gene3D" id="3.40.50.1000">
    <property type="entry name" value="HAD superfamily/HAD-like"/>
    <property type="match status" value="1"/>
</dbReference>
<dbReference type="GO" id="GO:0005829">
    <property type="term" value="C:cytosol"/>
    <property type="evidence" value="ECO:0007669"/>
    <property type="project" value="TreeGrafter"/>
</dbReference>
<dbReference type="GeneID" id="9689096"/>
<feature type="compositionally biased region" description="Low complexity" evidence="1">
    <location>
        <begin position="15"/>
        <end position="37"/>
    </location>
</feature>
<dbReference type="KEGG" id="mpp:MICPUCDRAFT_43000"/>
<dbReference type="PANTHER" id="PTHR43434:SF1">
    <property type="entry name" value="PHOSPHOGLYCOLATE PHOSPHATASE"/>
    <property type="match status" value="1"/>
</dbReference>
<protein>
    <submittedName>
        <fullName evidence="2">Predicted protein</fullName>
    </submittedName>
</protein>
<dbReference type="InterPro" id="IPR006439">
    <property type="entry name" value="HAD-SF_hydro_IA"/>
</dbReference>
<reference evidence="2 3" key="1">
    <citation type="journal article" date="2009" name="Science">
        <title>Green evolution and dynamic adaptations revealed by genomes of the marine picoeukaryotes Micromonas.</title>
        <authorList>
            <person name="Worden A.Z."/>
            <person name="Lee J.H."/>
            <person name="Mock T."/>
            <person name="Rouze P."/>
            <person name="Simmons M.P."/>
            <person name="Aerts A.L."/>
            <person name="Allen A.E."/>
            <person name="Cuvelier M.L."/>
            <person name="Derelle E."/>
            <person name="Everett M.V."/>
            <person name="Foulon E."/>
            <person name="Grimwood J."/>
            <person name="Gundlach H."/>
            <person name="Henrissat B."/>
            <person name="Napoli C."/>
            <person name="McDonald S.M."/>
            <person name="Parker M.S."/>
            <person name="Rombauts S."/>
            <person name="Salamov A."/>
            <person name="Von Dassow P."/>
            <person name="Badger J.H."/>
            <person name="Coutinho P.M."/>
            <person name="Demir E."/>
            <person name="Dubchak I."/>
            <person name="Gentemann C."/>
            <person name="Eikrem W."/>
            <person name="Gready J.E."/>
            <person name="John U."/>
            <person name="Lanier W."/>
            <person name="Lindquist E.A."/>
            <person name="Lucas S."/>
            <person name="Mayer K.F."/>
            <person name="Moreau H."/>
            <person name="Not F."/>
            <person name="Otillar R."/>
            <person name="Panaud O."/>
            <person name="Pangilinan J."/>
            <person name="Paulsen I."/>
            <person name="Piegu B."/>
            <person name="Poliakov A."/>
            <person name="Robbens S."/>
            <person name="Schmutz J."/>
            <person name="Toulza E."/>
            <person name="Wyss T."/>
            <person name="Zelensky A."/>
            <person name="Zhou K."/>
            <person name="Armbrust E.V."/>
            <person name="Bhattacharya D."/>
            <person name="Goodenough U.W."/>
            <person name="Van de Peer Y."/>
            <person name="Grigoriev I.V."/>
        </authorList>
    </citation>
    <scope>NUCLEOTIDE SEQUENCE [LARGE SCALE GENOMIC DNA]</scope>
    <source>
        <strain evidence="2 3">CCMP1545</strain>
    </source>
</reference>
<dbReference type="SUPFAM" id="SSF56784">
    <property type="entry name" value="HAD-like"/>
    <property type="match status" value="1"/>
</dbReference>
<feature type="compositionally biased region" description="Basic and acidic residues" evidence="1">
    <location>
        <begin position="52"/>
        <end position="70"/>
    </location>
</feature>
<sequence length="381" mass="41178">MTTFASASARAFLHRAPSSSSSPSTSSRPSSRSVGPRAARRARSVVVLASEDDGRAGKKTWSDRDARAREPSAAQKLKEAQLAASAAIRELEEAQAIFDEEQAAAKKAFDERGGEDEDFDADADAEEEDDDEEGPKQAIPNSEFEPNMAAPFDAANAIIWDLDGTLADTTTLGFTSTNAVLAEAGHAEVTLEEYRRGTRYATPQRMALHARGDVDHEDGIELARRFDEMYVKLVTTDTAGFFPDVFEVVEALHKRGVNQGVLSNACTEYAREVMIVNGASKMMRAISGADAVPEVKPSPKGLLQVAEKCYSHPRLCCYVGDSPSDGVAASAAGMMSVGVPWGSHSREELEGSFDKVVDDPKQLMRLLLPVDAPIRGWSHRK</sequence>
<name>C1N720_MICPC</name>
<dbReference type="SFLD" id="SFLDS00003">
    <property type="entry name" value="Haloacid_Dehalogenase"/>
    <property type="match status" value="1"/>
</dbReference>
<evidence type="ECO:0000313" key="3">
    <source>
        <dbReference type="Proteomes" id="UP000001876"/>
    </source>
</evidence>
<organism evidence="3">
    <name type="scientific">Micromonas pusilla (strain CCMP1545)</name>
    <name type="common">Picoplanktonic green alga</name>
    <dbReference type="NCBI Taxonomy" id="564608"/>
    <lineage>
        <taxon>Eukaryota</taxon>
        <taxon>Viridiplantae</taxon>
        <taxon>Chlorophyta</taxon>
        <taxon>Mamiellophyceae</taxon>
        <taxon>Mamiellales</taxon>
        <taxon>Mamiellaceae</taxon>
        <taxon>Micromonas</taxon>
    </lineage>
</organism>
<dbReference type="Proteomes" id="UP000001876">
    <property type="component" value="Unassembled WGS sequence"/>
</dbReference>
<dbReference type="Pfam" id="PF13419">
    <property type="entry name" value="HAD_2"/>
    <property type="match status" value="1"/>
</dbReference>
<dbReference type="RefSeq" id="XP_003063655.1">
    <property type="nucleotide sequence ID" value="XM_003063609.1"/>
</dbReference>
<dbReference type="InterPro" id="IPR023198">
    <property type="entry name" value="PGP-like_dom2"/>
</dbReference>
<dbReference type="OrthoDB" id="269227at2759"/>
<evidence type="ECO:0000313" key="2">
    <source>
        <dbReference type="EMBL" id="EEH52028.1"/>
    </source>
</evidence>
<dbReference type="PANTHER" id="PTHR43434">
    <property type="entry name" value="PHOSPHOGLYCOLATE PHOSPHATASE"/>
    <property type="match status" value="1"/>
</dbReference>
<dbReference type="NCBIfam" id="TIGR01549">
    <property type="entry name" value="HAD-SF-IA-v1"/>
    <property type="match status" value="1"/>
</dbReference>
<dbReference type="InterPro" id="IPR023214">
    <property type="entry name" value="HAD_sf"/>
</dbReference>
<dbReference type="InterPro" id="IPR050155">
    <property type="entry name" value="HAD-like_hydrolase_sf"/>
</dbReference>
<dbReference type="InterPro" id="IPR036412">
    <property type="entry name" value="HAD-like_sf"/>
</dbReference>